<evidence type="ECO:0000313" key="1">
    <source>
        <dbReference type="EMBL" id="RAH52593.1"/>
    </source>
</evidence>
<organism evidence="1 2">
    <name type="scientific">Aspergillus piperis CBS 112811</name>
    <dbReference type="NCBI Taxonomy" id="1448313"/>
    <lineage>
        <taxon>Eukaryota</taxon>
        <taxon>Fungi</taxon>
        <taxon>Dikarya</taxon>
        <taxon>Ascomycota</taxon>
        <taxon>Pezizomycotina</taxon>
        <taxon>Eurotiomycetes</taxon>
        <taxon>Eurotiomycetidae</taxon>
        <taxon>Eurotiales</taxon>
        <taxon>Aspergillaceae</taxon>
        <taxon>Aspergillus</taxon>
        <taxon>Aspergillus subgen. Circumdati</taxon>
    </lineage>
</organism>
<name>A0A8G1QS26_9EURO</name>
<sequence>EDKYGRVKQWSREPASFCFCLRKFSCICSSYLPGSSFFSSHLNSFPLLTHAFCDPSHLLLPICIVFNLFTLADEPLGWGSGRPESAITFPFLLHFHFHTVGVCRHSSLVVGTLDQGSHIFSWYRLEQKQ</sequence>
<protein>
    <submittedName>
        <fullName evidence="1">Uncharacterized protein</fullName>
    </submittedName>
</protein>
<reference evidence="1 2" key="1">
    <citation type="submission" date="2018-02" db="EMBL/GenBank/DDBJ databases">
        <title>The genomes of Aspergillus section Nigri reveals drivers in fungal speciation.</title>
        <authorList>
            <consortium name="DOE Joint Genome Institute"/>
            <person name="Vesth T.C."/>
            <person name="Nybo J."/>
            <person name="Theobald S."/>
            <person name="Brandl J."/>
            <person name="Frisvad J.C."/>
            <person name="Nielsen K.F."/>
            <person name="Lyhne E.K."/>
            <person name="Kogle M.E."/>
            <person name="Kuo A."/>
            <person name="Riley R."/>
            <person name="Clum A."/>
            <person name="Nolan M."/>
            <person name="Lipzen A."/>
            <person name="Salamov A."/>
            <person name="Henrissat B."/>
            <person name="Wiebenga A."/>
            <person name="De vries R.P."/>
            <person name="Grigoriev I.V."/>
            <person name="Mortensen U.H."/>
            <person name="Andersen M.R."/>
            <person name="Baker S.E."/>
        </authorList>
    </citation>
    <scope>NUCLEOTIDE SEQUENCE [LARGE SCALE GENOMIC DNA]</scope>
    <source>
        <strain evidence="1 2">CBS 112811</strain>
    </source>
</reference>
<evidence type="ECO:0000313" key="2">
    <source>
        <dbReference type="Proteomes" id="UP000249526"/>
    </source>
</evidence>
<proteinExistence type="predicted"/>
<dbReference type="RefSeq" id="XP_025510515.1">
    <property type="nucleotide sequence ID" value="XM_025664390.1"/>
</dbReference>
<dbReference type="Proteomes" id="UP000249526">
    <property type="component" value="Unassembled WGS sequence"/>
</dbReference>
<accession>A0A8G1QS26</accession>
<dbReference type="AlphaFoldDB" id="A0A8G1QS26"/>
<feature type="non-terminal residue" evidence="1">
    <location>
        <position position="1"/>
    </location>
</feature>
<keyword evidence="2" id="KW-1185">Reference proteome</keyword>
<gene>
    <name evidence="1" type="ORF">BO85DRAFT_507190</name>
</gene>
<dbReference type="EMBL" id="KZ825083">
    <property type="protein sequence ID" value="RAH52593.1"/>
    <property type="molecule type" value="Genomic_DNA"/>
</dbReference>
<dbReference type="GeneID" id="37167792"/>